<protein>
    <submittedName>
        <fullName evidence="1">Uncharacterized protein</fullName>
    </submittedName>
</protein>
<gene>
    <name evidence="1" type="ORF">BCY89_07785</name>
</gene>
<accession>A0A420FPG1</accession>
<dbReference type="RefSeq" id="WP_120334637.1">
    <property type="nucleotide sequence ID" value="NZ_CP070350.1"/>
</dbReference>
<dbReference type="Proteomes" id="UP000286402">
    <property type="component" value="Unassembled WGS sequence"/>
</dbReference>
<proteinExistence type="predicted"/>
<organism evidence="1 2">
    <name type="scientific">Sphingobacterium siyangense</name>
    <dbReference type="NCBI Taxonomy" id="459529"/>
    <lineage>
        <taxon>Bacteria</taxon>
        <taxon>Pseudomonadati</taxon>
        <taxon>Bacteroidota</taxon>
        <taxon>Sphingobacteriia</taxon>
        <taxon>Sphingobacteriales</taxon>
        <taxon>Sphingobacteriaceae</taxon>
        <taxon>Sphingobacterium</taxon>
    </lineage>
</organism>
<evidence type="ECO:0000313" key="2">
    <source>
        <dbReference type="Proteomes" id="UP000286402"/>
    </source>
</evidence>
<name>A0A420FPG1_9SPHI</name>
<sequence length="222" mass="26554">MIKDLFNSIVNDLNSIPYFSEFKYRKRDSRFIRKTIEGSDVISLQFWDGYDLKRDCRSLVIKPLYLKRFDILHRWFEVYSFKSISDQRDNYSIGFDGGMLDGTLQFYFRLDGVDFDSDFCFLRDEVIIKSKEVFENYNSLDKLYDFQIRPILEEQKELPNTGADWVFEYLKLCSIVCPEKYDELKSKILNQVEIMNNRGEPNIVEYYKDLSKILIDIETKIS</sequence>
<evidence type="ECO:0000313" key="1">
    <source>
        <dbReference type="EMBL" id="RKF34854.1"/>
    </source>
</evidence>
<dbReference type="EMBL" id="MCAQ01000023">
    <property type="protein sequence ID" value="RKF34854.1"/>
    <property type="molecule type" value="Genomic_DNA"/>
</dbReference>
<dbReference type="AlphaFoldDB" id="A0A420FPG1"/>
<reference evidence="1 2" key="1">
    <citation type="submission" date="2016-07" db="EMBL/GenBank/DDBJ databases">
        <title>Genome analysis of Sphingobacterium siyangense T12B17.</title>
        <authorList>
            <person name="Xu D."/>
            <person name="Su Y."/>
            <person name="Zheng S."/>
        </authorList>
    </citation>
    <scope>NUCLEOTIDE SEQUENCE [LARGE SCALE GENOMIC DNA]</scope>
    <source>
        <strain evidence="1 2">T12B17</strain>
    </source>
</reference>
<keyword evidence="2" id="KW-1185">Reference proteome</keyword>
<comment type="caution">
    <text evidence="1">The sequence shown here is derived from an EMBL/GenBank/DDBJ whole genome shotgun (WGS) entry which is preliminary data.</text>
</comment>